<accession>A0A023BAE4</accession>
<dbReference type="PANTHER" id="PTHR13131">
    <property type="entry name" value="CYSTINOSIN"/>
    <property type="match status" value="1"/>
</dbReference>
<feature type="transmembrane region" description="Helical" evidence="7">
    <location>
        <begin position="154"/>
        <end position="173"/>
    </location>
</feature>
<feature type="transmembrane region" description="Helical" evidence="7">
    <location>
        <begin position="87"/>
        <end position="107"/>
    </location>
</feature>
<dbReference type="Proteomes" id="UP000019763">
    <property type="component" value="Unassembled WGS sequence"/>
</dbReference>
<dbReference type="GO" id="GO:0012505">
    <property type="term" value="C:endomembrane system"/>
    <property type="evidence" value="ECO:0007669"/>
    <property type="project" value="UniProtKB-SubCell"/>
</dbReference>
<name>A0A023BAE4_GRENI</name>
<evidence type="ECO:0000256" key="4">
    <source>
        <dbReference type="ARBA" id="ARBA00022737"/>
    </source>
</evidence>
<keyword evidence="6 7" id="KW-0472">Membrane</keyword>
<feature type="transmembrane region" description="Helical" evidence="7">
    <location>
        <begin position="12"/>
        <end position="35"/>
    </location>
</feature>
<gene>
    <name evidence="8" type="ORF">GNI_039740</name>
</gene>
<dbReference type="Pfam" id="PF04193">
    <property type="entry name" value="PQ-loop"/>
    <property type="match status" value="2"/>
</dbReference>
<feature type="transmembrane region" description="Helical" evidence="7">
    <location>
        <begin position="47"/>
        <end position="67"/>
    </location>
</feature>
<feature type="transmembrane region" description="Helical" evidence="7">
    <location>
        <begin position="194"/>
        <end position="213"/>
    </location>
</feature>
<organism evidence="8 9">
    <name type="scientific">Gregarina niphandrodes</name>
    <name type="common">Septate eugregarine</name>
    <dbReference type="NCBI Taxonomy" id="110365"/>
    <lineage>
        <taxon>Eukaryota</taxon>
        <taxon>Sar</taxon>
        <taxon>Alveolata</taxon>
        <taxon>Apicomplexa</taxon>
        <taxon>Conoidasida</taxon>
        <taxon>Gregarinasina</taxon>
        <taxon>Eugregarinorida</taxon>
        <taxon>Gregarinidae</taxon>
        <taxon>Gregarina</taxon>
    </lineage>
</organism>
<evidence type="ECO:0000256" key="2">
    <source>
        <dbReference type="ARBA" id="ARBA00022448"/>
    </source>
</evidence>
<keyword evidence="2" id="KW-0813">Transport</keyword>
<dbReference type="InterPro" id="IPR006603">
    <property type="entry name" value="PQ-loop_rpt"/>
</dbReference>
<feature type="transmembrane region" description="Helical" evidence="7">
    <location>
        <begin position="119"/>
        <end position="142"/>
    </location>
</feature>
<dbReference type="OMA" id="WIDVIYT"/>
<evidence type="ECO:0000256" key="3">
    <source>
        <dbReference type="ARBA" id="ARBA00022692"/>
    </source>
</evidence>
<evidence type="ECO:0000313" key="8">
    <source>
        <dbReference type="EMBL" id="EZG78214.1"/>
    </source>
</evidence>
<feature type="transmembrane region" description="Helical" evidence="7">
    <location>
        <begin position="233"/>
        <end position="254"/>
    </location>
</feature>
<dbReference type="GO" id="GO:0005774">
    <property type="term" value="C:vacuolar membrane"/>
    <property type="evidence" value="ECO:0007669"/>
    <property type="project" value="TreeGrafter"/>
</dbReference>
<dbReference type="InterPro" id="IPR005282">
    <property type="entry name" value="LC_transporter"/>
</dbReference>
<evidence type="ECO:0000256" key="5">
    <source>
        <dbReference type="ARBA" id="ARBA00022989"/>
    </source>
</evidence>
<evidence type="ECO:0000256" key="6">
    <source>
        <dbReference type="ARBA" id="ARBA00023136"/>
    </source>
</evidence>
<comment type="caution">
    <text evidence="8">The sequence shown here is derived from an EMBL/GenBank/DDBJ whole genome shotgun (WGS) entry which is preliminary data.</text>
</comment>
<protein>
    <submittedName>
        <fullName evidence="8">Cystinosin</fullName>
    </submittedName>
</protein>
<dbReference type="Gene3D" id="1.20.1280.290">
    <property type="match status" value="2"/>
</dbReference>
<sequence>MGEESHETSVALTILAHICGWIYFTAWTISFYPQLISNYHAKSTEGLSITFAVFNLIGFIALAQYDIIRYGVQLRYDLPQAVEIQDVCFAVHAAVLCIICCLQFIHYDSGWRERVTRRTWIMSVVLIVAGMAHLLLVEMGVIPLTHYPDMDNSSYLTSAWSFTNFCGALKLGITLFKYLPQIVLNFERQMTNGLAIWTFNLDCVGGIFSLIQNGVESINHRNSAYITGNLPKVGIGLVGLTYNAIILGQHYYLYREQNFEAKRIGGEDTMSGKLTTGDDGVDCLL</sequence>
<proteinExistence type="predicted"/>
<reference evidence="8" key="1">
    <citation type="submission" date="2013-12" db="EMBL/GenBank/DDBJ databases">
        <authorList>
            <person name="Omoto C.K."/>
            <person name="Sibley D."/>
            <person name="Venepally P."/>
            <person name="Hadjithomas M."/>
            <person name="Karamycheva S."/>
            <person name="Brunk B."/>
            <person name="Roos D."/>
            <person name="Caler E."/>
            <person name="Lorenzi H."/>
        </authorList>
    </citation>
    <scope>NUCLEOTIDE SEQUENCE</scope>
</reference>
<evidence type="ECO:0000256" key="1">
    <source>
        <dbReference type="ARBA" id="ARBA00004127"/>
    </source>
</evidence>
<keyword evidence="9" id="KW-1185">Reference proteome</keyword>
<dbReference type="OrthoDB" id="75720at2759"/>
<dbReference type="GeneID" id="22911525"/>
<dbReference type="PANTHER" id="PTHR13131:SF5">
    <property type="entry name" value="CYSTINOSIN"/>
    <property type="match status" value="1"/>
</dbReference>
<dbReference type="RefSeq" id="XP_011129403.1">
    <property type="nucleotide sequence ID" value="XM_011131101.1"/>
</dbReference>
<dbReference type="eggNOG" id="KOG3145">
    <property type="taxonomic scope" value="Eukaryota"/>
</dbReference>
<keyword evidence="5 7" id="KW-1133">Transmembrane helix</keyword>
<dbReference type="AlphaFoldDB" id="A0A023BAE4"/>
<dbReference type="SMART" id="SM00679">
    <property type="entry name" value="CTNS"/>
    <property type="match status" value="2"/>
</dbReference>
<dbReference type="EMBL" id="AFNH02000305">
    <property type="protein sequence ID" value="EZG78214.1"/>
    <property type="molecule type" value="Genomic_DNA"/>
</dbReference>
<keyword evidence="4" id="KW-0677">Repeat</keyword>
<dbReference type="GO" id="GO:0015184">
    <property type="term" value="F:L-cystine transmembrane transporter activity"/>
    <property type="evidence" value="ECO:0007669"/>
    <property type="project" value="TreeGrafter"/>
</dbReference>
<evidence type="ECO:0000256" key="7">
    <source>
        <dbReference type="SAM" id="Phobius"/>
    </source>
</evidence>
<dbReference type="VEuPathDB" id="CryptoDB:GNI_039740"/>
<keyword evidence="3 7" id="KW-0812">Transmembrane</keyword>
<comment type="subcellular location">
    <subcellularLocation>
        <location evidence="1">Endomembrane system</location>
        <topology evidence="1">Multi-pass membrane protein</topology>
    </subcellularLocation>
</comment>
<evidence type="ECO:0000313" key="9">
    <source>
        <dbReference type="Proteomes" id="UP000019763"/>
    </source>
</evidence>